<dbReference type="InterPro" id="IPR054722">
    <property type="entry name" value="PolX-like_BBD"/>
</dbReference>
<proteinExistence type="predicted"/>
<dbReference type="PANTHER" id="PTHR47481">
    <property type="match status" value="1"/>
</dbReference>
<dbReference type="PANTHER" id="PTHR47481:SF22">
    <property type="entry name" value="RETROTRANSPOSON GAG DOMAIN-CONTAINING PROTEIN"/>
    <property type="match status" value="1"/>
</dbReference>
<sequence length="223" mass="24768">MNCSYYLKVRILCPPPLISKPVDSLPGNKPQDESSINAILNLDHIIWQNQDQLLPSWILSSIIEVVMAQTKTIADTSAATMNPVKEQDMILSILSCLGPRYNSFVQYLYEFSANIASRNNHSTNGRGSVSNLLTTAMNNLSLQNKYHAPDQVTVGNGESLPIHHIGQLFLSFCYSRPVKLNCVLHVPHISKNLIGVSKLTSDNNVIVEFTRSNCFIKGPQRGM</sequence>
<dbReference type="AlphaFoldDB" id="A0A6V7Q3U1"/>
<evidence type="ECO:0000313" key="2">
    <source>
        <dbReference type="EMBL" id="CAD1837577.1"/>
    </source>
</evidence>
<organism evidence="2">
    <name type="scientific">Ananas comosus var. bracteatus</name>
    <name type="common">red pineapple</name>
    <dbReference type="NCBI Taxonomy" id="296719"/>
    <lineage>
        <taxon>Eukaryota</taxon>
        <taxon>Viridiplantae</taxon>
        <taxon>Streptophyta</taxon>
        <taxon>Embryophyta</taxon>
        <taxon>Tracheophyta</taxon>
        <taxon>Spermatophyta</taxon>
        <taxon>Magnoliopsida</taxon>
        <taxon>Liliopsida</taxon>
        <taxon>Poales</taxon>
        <taxon>Bromeliaceae</taxon>
        <taxon>Bromelioideae</taxon>
        <taxon>Ananas</taxon>
    </lineage>
</organism>
<reference evidence="2" key="1">
    <citation type="submission" date="2020-07" db="EMBL/GenBank/DDBJ databases">
        <authorList>
            <person name="Lin J."/>
        </authorList>
    </citation>
    <scope>NUCLEOTIDE SEQUENCE</scope>
</reference>
<gene>
    <name evidence="2" type="ORF">CB5_LOCUS20788</name>
</gene>
<dbReference type="EMBL" id="LR862132">
    <property type="protein sequence ID" value="CAD1837577.1"/>
    <property type="molecule type" value="Genomic_DNA"/>
</dbReference>
<dbReference type="Pfam" id="PF22936">
    <property type="entry name" value="Pol_BBD"/>
    <property type="match status" value="1"/>
</dbReference>
<name>A0A6V7Q3U1_ANACO</name>
<feature type="domain" description="Retrovirus-related Pol polyprotein from transposon TNT 1-94-like beta-barrel" evidence="1">
    <location>
        <begin position="145"/>
        <end position="202"/>
    </location>
</feature>
<protein>
    <recommendedName>
        <fullName evidence="1">Retrovirus-related Pol polyprotein from transposon TNT 1-94-like beta-barrel domain-containing protein</fullName>
    </recommendedName>
</protein>
<accession>A0A6V7Q3U1</accession>
<evidence type="ECO:0000259" key="1">
    <source>
        <dbReference type="Pfam" id="PF22936"/>
    </source>
</evidence>